<gene>
    <name evidence="1" type="ORF">POL72_00480</name>
</gene>
<evidence type="ECO:0000313" key="1">
    <source>
        <dbReference type="EMBL" id="MDC0676197.1"/>
    </source>
</evidence>
<protein>
    <submittedName>
        <fullName evidence="1">Phage tail protein</fullName>
    </submittedName>
</protein>
<keyword evidence="2" id="KW-1185">Reference proteome</keyword>
<proteinExistence type="predicted"/>
<comment type="caution">
    <text evidence="1">The sequence shown here is derived from an EMBL/GenBank/DDBJ whole genome shotgun (WGS) entry which is preliminary data.</text>
</comment>
<evidence type="ECO:0000313" key="2">
    <source>
        <dbReference type="Proteomes" id="UP001217485"/>
    </source>
</evidence>
<dbReference type="InterPro" id="IPR006521">
    <property type="entry name" value="Tail_protein_I"/>
</dbReference>
<dbReference type="Proteomes" id="UP001217485">
    <property type="component" value="Unassembled WGS sequence"/>
</dbReference>
<dbReference type="Pfam" id="PF09684">
    <property type="entry name" value="Tail_P2_I"/>
    <property type="match status" value="1"/>
</dbReference>
<accession>A0ABT5BQ36</accession>
<name>A0ABT5BQ36_9BACT</name>
<sequence>MSDEESEYLRLLPAVHASRGEDGTPSFVERYLMIAESLLGRRDGGEAGVQQGMAALLDALPSILSPRLSFLFPDSTELLPPIEVAEQTAQFPLAPTEEVLEVLNHFLGVVPFVPPESLSVSTRRQRMGLILEPLAQLLEWLSGWIALVPIRDWSVDRRRDVLSRIMPLYRKRGTLEGLKGLMEAFFDNVVVEQSGSQTVWIKTSVVDMTPAQPVELGTNTTLAETASPEPEDPDKIVMPPALLPVLDGMRPHSFVVGIYLNANKYRIQAQLERLKSTMSSFVDEEKPVHARCSIIYVSKPDCLG</sequence>
<reference evidence="1 2" key="1">
    <citation type="submission" date="2023-01" db="EMBL/GenBank/DDBJ databases">
        <title>Minimal conservation of predation-associated metabolite biosynthetic gene clusters underscores biosynthetic potential of Myxococcota including descriptions for ten novel species: Archangium lansinium sp. nov., Myxococcus landrumus sp. nov., Nannocystis bai.</title>
        <authorList>
            <person name="Ahearne A."/>
            <person name="Stevens C."/>
            <person name="Dowd S."/>
        </authorList>
    </citation>
    <scope>NUCLEOTIDE SEQUENCE [LARGE SCALE GENOMIC DNA]</scope>
    <source>
        <strain evidence="1 2">WIWO2</strain>
    </source>
</reference>
<dbReference type="EMBL" id="JAQNDK010000001">
    <property type="protein sequence ID" value="MDC0676197.1"/>
    <property type="molecule type" value="Genomic_DNA"/>
</dbReference>
<organism evidence="1 2">
    <name type="scientific">Sorangium atrum</name>
    <dbReference type="NCBI Taxonomy" id="2995308"/>
    <lineage>
        <taxon>Bacteria</taxon>
        <taxon>Pseudomonadati</taxon>
        <taxon>Myxococcota</taxon>
        <taxon>Polyangia</taxon>
        <taxon>Polyangiales</taxon>
        <taxon>Polyangiaceae</taxon>
        <taxon>Sorangium</taxon>
    </lineage>
</organism>
<dbReference type="RefSeq" id="WP_272092904.1">
    <property type="nucleotide sequence ID" value="NZ_JAQNDK010000001.1"/>
</dbReference>